<dbReference type="GO" id="GO:0016747">
    <property type="term" value="F:acyltransferase activity, transferring groups other than amino-acyl groups"/>
    <property type="evidence" value="ECO:0007669"/>
    <property type="project" value="InterPro"/>
</dbReference>
<dbReference type="PROSITE" id="PS51186">
    <property type="entry name" value="GNAT"/>
    <property type="match status" value="1"/>
</dbReference>
<keyword evidence="1" id="KW-0808">Transferase</keyword>
<comment type="caution">
    <text evidence="4">The sequence shown here is derived from an EMBL/GenBank/DDBJ whole genome shotgun (WGS) entry which is preliminary data.</text>
</comment>
<feature type="domain" description="N-acetyltransferase" evidence="3">
    <location>
        <begin position="4"/>
        <end position="145"/>
    </location>
</feature>
<proteinExistence type="predicted"/>
<organism evidence="4 5">
    <name type="scientific">Cellulosimicrobium funkei</name>
    <dbReference type="NCBI Taxonomy" id="264251"/>
    <lineage>
        <taxon>Bacteria</taxon>
        <taxon>Bacillati</taxon>
        <taxon>Actinomycetota</taxon>
        <taxon>Actinomycetes</taxon>
        <taxon>Micrococcales</taxon>
        <taxon>Promicromonosporaceae</taxon>
        <taxon>Cellulosimicrobium</taxon>
    </lineage>
</organism>
<dbReference type="EMBL" id="JNBQ01000003">
    <property type="protein sequence ID" value="KLN35591.1"/>
    <property type="molecule type" value="Genomic_DNA"/>
</dbReference>
<evidence type="ECO:0000313" key="4">
    <source>
        <dbReference type="EMBL" id="KLN35591.1"/>
    </source>
</evidence>
<dbReference type="PATRIC" id="fig|264251.5.peg.971"/>
<dbReference type="CDD" id="cd04301">
    <property type="entry name" value="NAT_SF"/>
    <property type="match status" value="1"/>
</dbReference>
<dbReference type="PANTHER" id="PTHR43800:SF1">
    <property type="entry name" value="PEPTIDYL-LYSINE N-ACETYLTRANSFERASE YJAB"/>
    <property type="match status" value="1"/>
</dbReference>
<dbReference type="Pfam" id="PF13673">
    <property type="entry name" value="Acetyltransf_10"/>
    <property type="match status" value="1"/>
</dbReference>
<dbReference type="RefSeq" id="WP_047231731.1">
    <property type="nucleotide sequence ID" value="NZ_JNBQ01000003.1"/>
</dbReference>
<dbReference type="InterPro" id="IPR016181">
    <property type="entry name" value="Acyl_CoA_acyltransferase"/>
</dbReference>
<protein>
    <recommendedName>
        <fullName evidence="3">N-acetyltransferase domain-containing protein</fullName>
    </recommendedName>
</protein>
<name>A0A0H2KPY1_9MICO</name>
<evidence type="ECO:0000259" key="3">
    <source>
        <dbReference type="PROSITE" id="PS51186"/>
    </source>
</evidence>
<accession>A0A0H2KPY1</accession>
<sequence length="147" mass="16127">MVDLPLRPARPDDTAALVDVWRRAVEATHDFLTPDDIAELEVGVRDEYLAAVDVTVAERAGRVAGFVGTVGHRVEMLFVDPDLHGQGLGRALLAHVGRDHPVLELDVNEQNPSALGFYRAQGFEVTGRSATDDQGRPFPLLHLRREA</sequence>
<keyword evidence="2" id="KW-0012">Acyltransferase</keyword>
<keyword evidence="5" id="KW-1185">Reference proteome</keyword>
<evidence type="ECO:0000256" key="2">
    <source>
        <dbReference type="ARBA" id="ARBA00023315"/>
    </source>
</evidence>
<gene>
    <name evidence="4" type="ORF">FB00_04715</name>
</gene>
<evidence type="ECO:0000313" key="5">
    <source>
        <dbReference type="Proteomes" id="UP000035265"/>
    </source>
</evidence>
<dbReference type="PANTHER" id="PTHR43800">
    <property type="entry name" value="PEPTIDYL-LYSINE N-ACETYLTRANSFERASE YJAB"/>
    <property type="match status" value="1"/>
</dbReference>
<dbReference type="Gene3D" id="3.40.630.30">
    <property type="match status" value="1"/>
</dbReference>
<reference evidence="4 5" key="1">
    <citation type="submission" date="2014-05" db="EMBL/GenBank/DDBJ databases">
        <title>Cellulosimicrobium funkei U11 genome.</title>
        <authorList>
            <person name="Hu C."/>
            <person name="Gong Y."/>
            <person name="Wan W."/>
            <person name="Jiang M."/>
        </authorList>
    </citation>
    <scope>NUCLEOTIDE SEQUENCE [LARGE SCALE GENOMIC DNA]</scope>
    <source>
        <strain evidence="4 5">U11</strain>
    </source>
</reference>
<evidence type="ECO:0000256" key="1">
    <source>
        <dbReference type="ARBA" id="ARBA00022679"/>
    </source>
</evidence>
<dbReference type="AlphaFoldDB" id="A0A0H2KPY1"/>
<dbReference type="SUPFAM" id="SSF55729">
    <property type="entry name" value="Acyl-CoA N-acyltransferases (Nat)"/>
    <property type="match status" value="1"/>
</dbReference>
<dbReference type="STRING" id="264251.FB00_04715"/>
<dbReference type="Proteomes" id="UP000035265">
    <property type="component" value="Unassembled WGS sequence"/>
</dbReference>
<dbReference type="InterPro" id="IPR000182">
    <property type="entry name" value="GNAT_dom"/>
</dbReference>
<dbReference type="NCBIfam" id="NF007807">
    <property type="entry name" value="PRK10514.1"/>
    <property type="match status" value="1"/>
</dbReference>